<organism evidence="3 4">
    <name type="scientific">Candidatus Thermofonsia Clade 3 bacterium</name>
    <dbReference type="NCBI Taxonomy" id="2364212"/>
    <lineage>
        <taxon>Bacteria</taxon>
        <taxon>Bacillati</taxon>
        <taxon>Chloroflexota</taxon>
        <taxon>Candidatus Thermofontia</taxon>
        <taxon>Candidatus Thermofonsia Clade 3</taxon>
    </lineage>
</organism>
<protein>
    <recommendedName>
        <fullName evidence="2">Cytochrome c-type biogenesis protein CcmF C-terminal domain-containing protein</fullName>
    </recommendedName>
</protein>
<reference evidence="3 4" key="1">
    <citation type="submission" date="2017-11" db="EMBL/GenBank/DDBJ databases">
        <title>Evolution of Phototrophy in the Chloroflexi Phylum Driven by Horizontal Gene Transfer.</title>
        <authorList>
            <person name="Ward L.M."/>
            <person name="Hemp J."/>
            <person name="Shih P.M."/>
            <person name="Mcglynn S.E."/>
            <person name="Fischer W."/>
        </authorList>
    </citation>
    <scope>NUCLEOTIDE SEQUENCE [LARGE SCALE GENOMIC DNA]</scope>
    <source>
        <strain evidence="3">JP3_7</strain>
    </source>
</reference>
<evidence type="ECO:0000259" key="2">
    <source>
        <dbReference type="Pfam" id="PF16327"/>
    </source>
</evidence>
<keyword evidence="1" id="KW-0472">Membrane</keyword>
<dbReference type="AlphaFoldDB" id="A0A2M8Q8L5"/>
<dbReference type="Proteomes" id="UP000230790">
    <property type="component" value="Unassembled WGS sequence"/>
</dbReference>
<gene>
    <name evidence="3" type="ORF">CUN48_15275</name>
</gene>
<evidence type="ECO:0000313" key="3">
    <source>
        <dbReference type="EMBL" id="PJF46149.1"/>
    </source>
</evidence>
<sequence length="159" mass="17637">MIGVAVIGNEFYQQSLSVTLARGESAQIGRYELVYDGMISERKSNRIEYHALLNAYNLDSGRRVGVITPQRNIYDKTPDMPTSEVGLHVTPFEDVYVVLNGWESGGASATFTIYINPLTLWMWIGGVVLVLGTLIAAWPHPTQRRSEVVRSLAYATGDD</sequence>
<dbReference type="Pfam" id="PF16327">
    <property type="entry name" value="CcmF_C"/>
    <property type="match status" value="1"/>
</dbReference>
<feature type="domain" description="Cytochrome c-type biogenesis protein CcmF C-terminal" evidence="2">
    <location>
        <begin position="4"/>
        <end position="137"/>
    </location>
</feature>
<evidence type="ECO:0000313" key="4">
    <source>
        <dbReference type="Proteomes" id="UP000230790"/>
    </source>
</evidence>
<keyword evidence="1" id="KW-0812">Transmembrane</keyword>
<dbReference type="InterPro" id="IPR032523">
    <property type="entry name" value="CcmF_C"/>
</dbReference>
<accession>A0A2M8Q8L5</accession>
<evidence type="ECO:0000256" key="1">
    <source>
        <dbReference type="SAM" id="Phobius"/>
    </source>
</evidence>
<comment type="caution">
    <text evidence="3">The sequence shown here is derived from an EMBL/GenBank/DDBJ whole genome shotgun (WGS) entry which is preliminary data.</text>
</comment>
<feature type="transmembrane region" description="Helical" evidence="1">
    <location>
        <begin position="120"/>
        <end position="138"/>
    </location>
</feature>
<proteinExistence type="predicted"/>
<dbReference type="EMBL" id="PGTN01000427">
    <property type="protein sequence ID" value="PJF46149.1"/>
    <property type="molecule type" value="Genomic_DNA"/>
</dbReference>
<name>A0A2M8Q8L5_9CHLR</name>
<keyword evidence="1" id="KW-1133">Transmembrane helix</keyword>